<keyword evidence="4" id="KW-1185">Reference proteome</keyword>
<dbReference type="SUPFAM" id="SSF51735">
    <property type="entry name" value="NAD(P)-binding Rossmann-fold domains"/>
    <property type="match status" value="1"/>
</dbReference>
<gene>
    <name evidence="3" type="ORF">DSM00_2605</name>
</gene>
<evidence type="ECO:0000259" key="2">
    <source>
        <dbReference type="Pfam" id="PF02719"/>
    </source>
</evidence>
<feature type="domain" description="Polysaccharide biosynthesis protein CapD-like" evidence="2">
    <location>
        <begin position="8"/>
        <end position="279"/>
    </location>
</feature>
<dbReference type="PANTHER" id="PTHR43318">
    <property type="entry name" value="UDP-N-ACETYLGLUCOSAMINE 4,6-DEHYDRATASE"/>
    <property type="match status" value="1"/>
</dbReference>
<dbReference type="Pfam" id="PF02719">
    <property type="entry name" value="Polysacc_synt_2"/>
    <property type="match status" value="1"/>
</dbReference>
<evidence type="ECO:0000313" key="4">
    <source>
        <dbReference type="Proteomes" id="UP000289238"/>
    </source>
</evidence>
<reference evidence="3 4" key="1">
    <citation type="submission" date="2018-07" db="EMBL/GenBank/DDBJ databases">
        <title>Leeuwenhoekiella genomics.</title>
        <authorList>
            <person name="Tahon G."/>
            <person name="Willems A."/>
        </authorList>
    </citation>
    <scope>NUCLEOTIDE SEQUENCE [LARGE SCALE GENOMIC DNA]</scope>
    <source>
        <strain evidence="3 4">LMG 22550</strain>
    </source>
</reference>
<organism evidence="3 4">
    <name type="scientific">Leeuwenhoekiella aequorea</name>
    <dbReference type="NCBI Taxonomy" id="283736"/>
    <lineage>
        <taxon>Bacteria</taxon>
        <taxon>Pseudomonadati</taxon>
        <taxon>Bacteroidota</taxon>
        <taxon>Flavobacteriia</taxon>
        <taxon>Flavobacteriales</taxon>
        <taxon>Flavobacteriaceae</taxon>
        <taxon>Leeuwenhoekiella</taxon>
    </lineage>
</organism>
<dbReference type="InterPro" id="IPR036291">
    <property type="entry name" value="NAD(P)-bd_dom_sf"/>
</dbReference>
<comment type="similarity">
    <text evidence="1">Belongs to the polysaccharide synthase family.</text>
</comment>
<evidence type="ECO:0000313" key="3">
    <source>
        <dbReference type="EMBL" id="RXG21088.1"/>
    </source>
</evidence>
<dbReference type="AlphaFoldDB" id="A0A4Q0P4P1"/>
<dbReference type="PANTHER" id="PTHR43318:SF1">
    <property type="entry name" value="POLYSACCHARIDE BIOSYNTHESIS PROTEIN EPSC-RELATED"/>
    <property type="match status" value="1"/>
</dbReference>
<dbReference type="Gene3D" id="3.40.50.720">
    <property type="entry name" value="NAD(P)-binding Rossmann-like Domain"/>
    <property type="match status" value="1"/>
</dbReference>
<dbReference type="InterPro" id="IPR003869">
    <property type="entry name" value="Polysac_CapD-like"/>
</dbReference>
<evidence type="ECO:0000256" key="1">
    <source>
        <dbReference type="ARBA" id="ARBA00007430"/>
    </source>
</evidence>
<sequence length="328" mass="37201">MDYYSEVILITGAAGSIGKELTLNFLAVNDVQLVLVDISEIGMFQLLEEINIKYPKLAVNYFIESISNKEFVQYLFKEFSFKRVFHAAAYKHVALMEANPCSAIVSNIYGAQLIIDYSIINNVSQLVIISTDKAVKPINTMGRTKNVIEKYAGLRSEESHKTNLIVLRLCNIYSSSGSVVPIFKSRIAQNLPLIIKDSKLIRSFIKPKEVRNIFNYIFHNSNLKGIYIPNNSNEIFIQKIASKVLKGSNKDATVYPIVYTYLPEDEKLKEELLNTNEYRIKLTNAPVDLLDTYKPTSLNTVLLEECIQDAKMYQIDSSIEKLILLSSN</sequence>
<accession>A0A4Q0P4P1</accession>
<dbReference type="EMBL" id="QOVM01000006">
    <property type="protein sequence ID" value="RXG21088.1"/>
    <property type="molecule type" value="Genomic_DNA"/>
</dbReference>
<name>A0A4Q0P4P1_9FLAO</name>
<dbReference type="RefSeq" id="WP_128758365.1">
    <property type="nucleotide sequence ID" value="NZ_QOVM01000006.1"/>
</dbReference>
<dbReference type="InterPro" id="IPR051203">
    <property type="entry name" value="Polysaccharide_Synthase-Rel"/>
</dbReference>
<dbReference type="Proteomes" id="UP000289238">
    <property type="component" value="Unassembled WGS sequence"/>
</dbReference>
<dbReference type="OrthoDB" id="9803111at2"/>
<protein>
    <submittedName>
        <fullName evidence="3">Polysaccharide biosynthesis protein</fullName>
    </submittedName>
</protein>
<comment type="caution">
    <text evidence="3">The sequence shown here is derived from an EMBL/GenBank/DDBJ whole genome shotgun (WGS) entry which is preliminary data.</text>
</comment>
<proteinExistence type="inferred from homology"/>